<dbReference type="Pfam" id="PF02594">
    <property type="entry name" value="DUF167"/>
    <property type="match status" value="1"/>
</dbReference>
<name>A0A2L0F9M5_SORCE</name>
<comment type="similarity">
    <text evidence="1 2">Belongs to the UPF0235 family.</text>
</comment>
<evidence type="ECO:0000313" key="3">
    <source>
        <dbReference type="EMBL" id="AUX48274.1"/>
    </source>
</evidence>
<protein>
    <recommendedName>
        <fullName evidence="2">UPF0235 protein SOCE26_098060</fullName>
    </recommendedName>
</protein>
<dbReference type="EMBL" id="CP012673">
    <property type="protein sequence ID" value="AUX48274.1"/>
    <property type="molecule type" value="Genomic_DNA"/>
</dbReference>
<evidence type="ECO:0000256" key="1">
    <source>
        <dbReference type="ARBA" id="ARBA00010364"/>
    </source>
</evidence>
<accession>A0A2L0F9M5</accession>
<dbReference type="OrthoDB" id="9800587at2"/>
<dbReference type="NCBIfam" id="TIGR00251">
    <property type="entry name" value="DUF167 family protein"/>
    <property type="match status" value="1"/>
</dbReference>
<dbReference type="PANTHER" id="PTHR13420:SF7">
    <property type="entry name" value="UPF0235 PROTEIN C15ORF40"/>
    <property type="match status" value="1"/>
</dbReference>
<dbReference type="RefSeq" id="WP_104987873.1">
    <property type="nucleotide sequence ID" value="NZ_CP012673.1"/>
</dbReference>
<dbReference type="HAMAP" id="MF_00634">
    <property type="entry name" value="UPF0235"/>
    <property type="match status" value="1"/>
</dbReference>
<dbReference type="AlphaFoldDB" id="A0A2L0F9M5"/>
<dbReference type="InterPro" id="IPR036591">
    <property type="entry name" value="YggU-like_sf"/>
</dbReference>
<dbReference type="GO" id="GO:0005737">
    <property type="term" value="C:cytoplasm"/>
    <property type="evidence" value="ECO:0007669"/>
    <property type="project" value="TreeGrafter"/>
</dbReference>
<proteinExistence type="inferred from homology"/>
<dbReference type="InterPro" id="IPR003746">
    <property type="entry name" value="DUF167"/>
</dbReference>
<reference evidence="3 4" key="1">
    <citation type="submission" date="2015-09" db="EMBL/GenBank/DDBJ databases">
        <title>Sorangium comparison.</title>
        <authorList>
            <person name="Zaburannyi N."/>
            <person name="Bunk B."/>
            <person name="Overmann J."/>
            <person name="Mueller R."/>
        </authorList>
    </citation>
    <scope>NUCLEOTIDE SEQUENCE [LARGE SCALE GENOMIC DNA]</scope>
    <source>
        <strain evidence="3 4">So ce26</strain>
    </source>
</reference>
<dbReference type="PANTHER" id="PTHR13420">
    <property type="entry name" value="UPF0235 PROTEIN C15ORF40"/>
    <property type="match status" value="1"/>
</dbReference>
<dbReference type="SMART" id="SM01152">
    <property type="entry name" value="DUF167"/>
    <property type="match status" value="1"/>
</dbReference>
<dbReference type="Proteomes" id="UP000238348">
    <property type="component" value="Chromosome"/>
</dbReference>
<dbReference type="SUPFAM" id="SSF69786">
    <property type="entry name" value="YggU-like"/>
    <property type="match status" value="1"/>
</dbReference>
<dbReference type="Gene3D" id="3.30.1200.10">
    <property type="entry name" value="YggU-like"/>
    <property type="match status" value="1"/>
</dbReference>
<evidence type="ECO:0000313" key="4">
    <source>
        <dbReference type="Proteomes" id="UP000238348"/>
    </source>
</evidence>
<organism evidence="3 4">
    <name type="scientific">Sorangium cellulosum</name>
    <name type="common">Polyangium cellulosum</name>
    <dbReference type="NCBI Taxonomy" id="56"/>
    <lineage>
        <taxon>Bacteria</taxon>
        <taxon>Pseudomonadati</taxon>
        <taxon>Myxococcota</taxon>
        <taxon>Polyangia</taxon>
        <taxon>Polyangiales</taxon>
        <taxon>Polyangiaceae</taxon>
        <taxon>Sorangium</taxon>
    </lineage>
</organism>
<gene>
    <name evidence="3" type="ORF">SOCE26_098060</name>
</gene>
<sequence length="112" mass="12011">MSKPEESAIDGAWSRLAITERAEGVRISVQVRPRSSRSTILGVREAALDVALTSPPVDGAANAELVQLLARALDVRRSDVEITLGTSGRSKVVAVRGLKEAETRRRLAGAHR</sequence>
<evidence type="ECO:0000256" key="2">
    <source>
        <dbReference type="HAMAP-Rule" id="MF_00634"/>
    </source>
</evidence>